<dbReference type="EMBL" id="LPWA01000002">
    <property type="protein sequence ID" value="KUM28678.1"/>
    <property type="molecule type" value="Genomic_DNA"/>
</dbReference>
<organism evidence="1 2">
    <name type="scientific">Rhizobium loti</name>
    <name type="common">Mesorhizobium loti</name>
    <dbReference type="NCBI Taxonomy" id="381"/>
    <lineage>
        <taxon>Bacteria</taxon>
        <taxon>Pseudomonadati</taxon>
        <taxon>Pseudomonadota</taxon>
        <taxon>Alphaproteobacteria</taxon>
        <taxon>Hyphomicrobiales</taxon>
        <taxon>Phyllobacteriaceae</taxon>
        <taxon>Mesorhizobium</taxon>
    </lineage>
</organism>
<comment type="caution">
    <text evidence="1">The sequence shown here is derived from an EMBL/GenBank/DDBJ whole genome shotgun (WGS) entry which is preliminary data.</text>
</comment>
<gene>
    <name evidence="1" type="ORF">AU467_10985</name>
</gene>
<reference evidence="1 2" key="1">
    <citation type="submission" date="2015-12" db="EMBL/GenBank/DDBJ databases">
        <title>Draft genome sequence of Mesorhizobium sp. UFLA 01-765, a multitolerant efficient symbiont and plant-growth promoting strain isolated from Zn-mining soil using Leucaena leucocephala as a trap plant.</title>
        <authorList>
            <person name="Rangel W.M."/>
            <person name="Thijs S."/>
            <person name="Longatti S.M."/>
            <person name="Moreira F.M."/>
            <person name="Weyens N."/>
            <person name="Vangronsveld J."/>
            <person name="Van Hamme J.D."/>
            <person name="Bottos E.M."/>
            <person name="Rineau F."/>
        </authorList>
    </citation>
    <scope>NUCLEOTIDE SEQUENCE [LARGE SCALE GENOMIC DNA]</scope>
    <source>
        <strain evidence="1 2">UFLA 01-765</strain>
    </source>
</reference>
<accession>A0A101KXB3</accession>
<name>A0A101KXB3_RHILI</name>
<dbReference type="AlphaFoldDB" id="A0A101KXB3"/>
<proteinExistence type="predicted"/>
<protein>
    <submittedName>
        <fullName evidence="1">Uncharacterized protein</fullName>
    </submittedName>
</protein>
<sequence>MVIGTKSKDSFQALTEVVLLHEAPGPMVAINEMADEFGMETIPARENIVALLDLSCEILGGCRAQVPDRIP</sequence>
<dbReference type="Proteomes" id="UP000053176">
    <property type="component" value="Unassembled WGS sequence"/>
</dbReference>
<evidence type="ECO:0000313" key="1">
    <source>
        <dbReference type="EMBL" id="KUM28678.1"/>
    </source>
</evidence>
<evidence type="ECO:0000313" key="2">
    <source>
        <dbReference type="Proteomes" id="UP000053176"/>
    </source>
</evidence>